<dbReference type="GO" id="GO:0016853">
    <property type="term" value="F:isomerase activity"/>
    <property type="evidence" value="ECO:0007669"/>
    <property type="project" value="UniProtKB-KW"/>
</dbReference>
<dbReference type="AlphaFoldDB" id="A0A833R1E3"/>
<dbReference type="PANTHER" id="PTHR33591:SF2">
    <property type="entry name" value="BETA-CAROTENE ISOMERASE D27"/>
    <property type="match status" value="1"/>
</dbReference>
<evidence type="ECO:0000259" key="1">
    <source>
        <dbReference type="Pfam" id="PF13225"/>
    </source>
</evidence>
<keyword evidence="2" id="KW-0413">Isomerase</keyword>
<dbReference type="EMBL" id="SWLB01000002">
    <property type="protein sequence ID" value="KAF3340520.1"/>
    <property type="molecule type" value="Genomic_DNA"/>
</dbReference>
<evidence type="ECO:0000313" key="3">
    <source>
        <dbReference type="Proteomes" id="UP000623129"/>
    </source>
</evidence>
<evidence type="ECO:0000313" key="2">
    <source>
        <dbReference type="EMBL" id="KAF3340520.1"/>
    </source>
</evidence>
<accession>A0A833R1E3</accession>
<dbReference type="InterPro" id="IPR038938">
    <property type="entry name" value="D27-like"/>
</dbReference>
<protein>
    <submittedName>
        <fullName evidence="2">Beta-carotene isomerase D27</fullName>
    </submittedName>
</protein>
<gene>
    <name evidence="2" type="ORF">FCM35_KLT09364</name>
</gene>
<keyword evidence="3" id="KW-1185">Reference proteome</keyword>
<proteinExistence type="predicted"/>
<dbReference type="PANTHER" id="PTHR33591">
    <property type="entry name" value="BETA-CAROTENE ISOMERASE D27"/>
    <property type="match status" value="1"/>
</dbReference>
<name>A0A833R1E3_9POAL</name>
<dbReference type="InterPro" id="IPR025114">
    <property type="entry name" value="D27-like_C"/>
</dbReference>
<dbReference type="OrthoDB" id="416096at2759"/>
<reference evidence="2" key="1">
    <citation type="submission" date="2020-01" db="EMBL/GenBank/DDBJ databases">
        <title>Genome sequence of Kobresia littledalei, the first chromosome-level genome in the family Cyperaceae.</title>
        <authorList>
            <person name="Qu G."/>
        </authorList>
    </citation>
    <scope>NUCLEOTIDE SEQUENCE</scope>
    <source>
        <strain evidence="2">C.B.Clarke</strain>
        <tissue evidence="2">Leaf</tissue>
    </source>
</reference>
<comment type="caution">
    <text evidence="2">The sequence shown here is derived from an EMBL/GenBank/DDBJ whole genome shotgun (WGS) entry which is preliminary data.</text>
</comment>
<dbReference type="GO" id="GO:0005506">
    <property type="term" value="F:iron ion binding"/>
    <property type="evidence" value="ECO:0007669"/>
    <property type="project" value="InterPro"/>
</dbReference>
<sequence length="271" mass="30310">MGLGAANALLLPCYPPSLQFSSSRPLHYFPTPTPTLTWCRCSSNKVKVLKVDGERIEYKPGLLDDIFLNFFRNKMVQEVGWDSEKAGYDGLIEVAHRLMKGKSNQETQLSAVRVLKSLFPAWLLVLFKMLVAPIADGKVASMMNARATALSCKWLMGPCSVNSVVLPDGNSCSSGVFVEKCKYLEESKCIGICINTCKIPTQTFFRDYMGVELYMEPNFEDYSCQFNFGVPAVSPTDDKALKEPCLEICTNANRRRELGRRESDITQCPQL</sequence>
<feature type="domain" description="Beta-carotene isomerase D27-like C-terminal" evidence="1">
    <location>
        <begin position="154"/>
        <end position="234"/>
    </location>
</feature>
<dbReference type="Pfam" id="PF13225">
    <property type="entry name" value="D27-like_C"/>
    <property type="match status" value="1"/>
</dbReference>
<organism evidence="2 3">
    <name type="scientific">Carex littledalei</name>
    <dbReference type="NCBI Taxonomy" id="544730"/>
    <lineage>
        <taxon>Eukaryota</taxon>
        <taxon>Viridiplantae</taxon>
        <taxon>Streptophyta</taxon>
        <taxon>Embryophyta</taxon>
        <taxon>Tracheophyta</taxon>
        <taxon>Spermatophyta</taxon>
        <taxon>Magnoliopsida</taxon>
        <taxon>Liliopsida</taxon>
        <taxon>Poales</taxon>
        <taxon>Cyperaceae</taxon>
        <taxon>Cyperoideae</taxon>
        <taxon>Cariceae</taxon>
        <taxon>Carex</taxon>
        <taxon>Carex subgen. Euthyceras</taxon>
    </lineage>
</organism>
<dbReference type="Proteomes" id="UP000623129">
    <property type="component" value="Unassembled WGS sequence"/>
</dbReference>